<name>A0A4R6QU35_9BURK</name>
<dbReference type="CDD" id="cd02021">
    <property type="entry name" value="GntK"/>
    <property type="match status" value="1"/>
</dbReference>
<dbReference type="Proteomes" id="UP000295361">
    <property type="component" value="Unassembled WGS sequence"/>
</dbReference>
<dbReference type="GO" id="GO:0005737">
    <property type="term" value="C:cytoplasm"/>
    <property type="evidence" value="ECO:0007669"/>
    <property type="project" value="TreeGrafter"/>
</dbReference>
<gene>
    <name evidence="10" type="ORF">DES47_101864</name>
</gene>
<accession>A0A4R6QU35</accession>
<organism evidence="10 11">
    <name type="scientific">Roseateles toxinivorans</name>
    <dbReference type="NCBI Taxonomy" id="270368"/>
    <lineage>
        <taxon>Bacteria</taxon>
        <taxon>Pseudomonadati</taxon>
        <taxon>Pseudomonadota</taxon>
        <taxon>Betaproteobacteria</taxon>
        <taxon>Burkholderiales</taxon>
        <taxon>Sphaerotilaceae</taxon>
        <taxon>Roseateles</taxon>
    </lineage>
</organism>
<keyword evidence="11" id="KW-1185">Reference proteome</keyword>
<evidence type="ECO:0000256" key="3">
    <source>
        <dbReference type="ARBA" id="ARBA00012054"/>
    </source>
</evidence>
<dbReference type="EMBL" id="SNXS01000001">
    <property type="protein sequence ID" value="TDP74796.1"/>
    <property type="molecule type" value="Genomic_DNA"/>
</dbReference>
<comment type="pathway">
    <text evidence="1">Carbohydrate acid metabolism.</text>
</comment>
<evidence type="ECO:0000256" key="4">
    <source>
        <dbReference type="ARBA" id="ARBA00022679"/>
    </source>
</evidence>
<dbReference type="GO" id="GO:0005975">
    <property type="term" value="P:carbohydrate metabolic process"/>
    <property type="evidence" value="ECO:0007669"/>
    <property type="project" value="InterPro"/>
</dbReference>
<proteinExistence type="inferred from homology"/>
<dbReference type="SUPFAM" id="SSF52540">
    <property type="entry name" value="P-loop containing nucleoside triphosphate hydrolases"/>
    <property type="match status" value="1"/>
</dbReference>
<dbReference type="Pfam" id="PF13671">
    <property type="entry name" value="AAA_33"/>
    <property type="match status" value="1"/>
</dbReference>
<protein>
    <recommendedName>
        <fullName evidence="3 9">Gluconokinase</fullName>
        <ecNumber evidence="3 9">2.7.1.12</ecNumber>
    </recommendedName>
</protein>
<dbReference type="GO" id="GO:0046316">
    <property type="term" value="F:gluconokinase activity"/>
    <property type="evidence" value="ECO:0007669"/>
    <property type="project" value="UniProtKB-EC"/>
</dbReference>
<evidence type="ECO:0000256" key="1">
    <source>
        <dbReference type="ARBA" id="ARBA00004761"/>
    </source>
</evidence>
<dbReference type="InParanoid" id="A0A4R6QU35"/>
<dbReference type="NCBIfam" id="TIGR01313">
    <property type="entry name" value="therm_gnt_kin"/>
    <property type="match status" value="1"/>
</dbReference>
<comment type="similarity">
    <text evidence="2 9">Belongs to the gluconokinase GntK/GntV family.</text>
</comment>
<evidence type="ECO:0000256" key="9">
    <source>
        <dbReference type="RuleBase" id="RU363066"/>
    </source>
</evidence>
<dbReference type="PANTHER" id="PTHR43442">
    <property type="entry name" value="GLUCONOKINASE-RELATED"/>
    <property type="match status" value="1"/>
</dbReference>
<evidence type="ECO:0000256" key="6">
    <source>
        <dbReference type="ARBA" id="ARBA00022777"/>
    </source>
</evidence>
<reference evidence="10 11" key="1">
    <citation type="submission" date="2019-03" db="EMBL/GenBank/DDBJ databases">
        <title>Genomic Encyclopedia of Type Strains, Phase IV (KMG-IV): sequencing the most valuable type-strain genomes for metagenomic binning, comparative biology and taxonomic classification.</title>
        <authorList>
            <person name="Goeker M."/>
        </authorList>
    </citation>
    <scope>NUCLEOTIDE SEQUENCE [LARGE SCALE GENOMIC DNA]</scope>
    <source>
        <strain evidence="10 11">DSM 16998</strain>
    </source>
</reference>
<keyword evidence="5 9" id="KW-0547">Nucleotide-binding</keyword>
<evidence type="ECO:0000313" key="11">
    <source>
        <dbReference type="Proteomes" id="UP000295361"/>
    </source>
</evidence>
<dbReference type="FunCoup" id="A0A4R6QU35">
    <property type="interactions" value="437"/>
</dbReference>
<keyword evidence="4 9" id="KW-0808">Transferase</keyword>
<evidence type="ECO:0000256" key="8">
    <source>
        <dbReference type="ARBA" id="ARBA00048090"/>
    </source>
</evidence>
<evidence type="ECO:0000256" key="7">
    <source>
        <dbReference type="ARBA" id="ARBA00022840"/>
    </source>
</evidence>
<dbReference type="OrthoDB" id="9795716at2"/>
<dbReference type="AlphaFoldDB" id="A0A4R6QU35"/>
<comment type="caution">
    <text evidence="10">The sequence shown here is derived from an EMBL/GenBank/DDBJ whole genome shotgun (WGS) entry which is preliminary data.</text>
</comment>
<evidence type="ECO:0000256" key="2">
    <source>
        <dbReference type="ARBA" id="ARBA00008420"/>
    </source>
</evidence>
<evidence type="ECO:0000313" key="10">
    <source>
        <dbReference type="EMBL" id="TDP74796.1"/>
    </source>
</evidence>
<keyword evidence="7 9" id="KW-0067">ATP-binding</keyword>
<dbReference type="InterPro" id="IPR027417">
    <property type="entry name" value="P-loop_NTPase"/>
</dbReference>
<dbReference type="GO" id="GO:0005524">
    <property type="term" value="F:ATP binding"/>
    <property type="evidence" value="ECO:0007669"/>
    <property type="project" value="UniProtKB-KW"/>
</dbReference>
<sequence length="160" mass="16887">MGVAGCGKSSLGQALAEALGWVYIEGDAHHAPASIAKMRAGIALTDADRSGWLDTLGAELVRHPQGVVLACSALKRAYRERLRAARPGLGFVFLEITRELSLQRVAERAADHLFPVSLVDSQFAALESPVDEVGVLSVDAALSRGEQLNQALAWAKGEGA</sequence>
<dbReference type="InterPro" id="IPR006001">
    <property type="entry name" value="Therm_gnt_kin"/>
</dbReference>
<evidence type="ECO:0000256" key="5">
    <source>
        <dbReference type="ARBA" id="ARBA00022741"/>
    </source>
</evidence>
<dbReference type="PANTHER" id="PTHR43442:SF3">
    <property type="entry name" value="GLUCONOKINASE-RELATED"/>
    <property type="match status" value="1"/>
</dbReference>
<keyword evidence="6 9" id="KW-0418">Kinase</keyword>
<dbReference type="EC" id="2.7.1.12" evidence="3 9"/>
<dbReference type="Gene3D" id="3.40.50.300">
    <property type="entry name" value="P-loop containing nucleotide triphosphate hydrolases"/>
    <property type="match status" value="1"/>
</dbReference>
<comment type="catalytic activity">
    <reaction evidence="8 9">
        <text>D-gluconate + ATP = 6-phospho-D-gluconate + ADP + H(+)</text>
        <dbReference type="Rhea" id="RHEA:19433"/>
        <dbReference type="ChEBI" id="CHEBI:15378"/>
        <dbReference type="ChEBI" id="CHEBI:18391"/>
        <dbReference type="ChEBI" id="CHEBI:30616"/>
        <dbReference type="ChEBI" id="CHEBI:58759"/>
        <dbReference type="ChEBI" id="CHEBI:456216"/>
        <dbReference type="EC" id="2.7.1.12"/>
    </reaction>
</comment>